<dbReference type="AlphaFoldDB" id="A0A1J7J3B0"/>
<proteinExistence type="predicted"/>
<evidence type="ECO:0000313" key="1">
    <source>
        <dbReference type="EMBL" id="OIW24312.1"/>
    </source>
</evidence>
<dbReference type="Proteomes" id="UP000182658">
    <property type="component" value="Unassembled WGS sequence"/>
</dbReference>
<accession>A0A1J7J3B0</accession>
<sequence length="158" mass="17088">MCEIAKLVSPAILMHGSLQTPSDSGRQAATEYVTLSPNNYLVAGHAALGPLPGFRGSFKPHSPDSSAATWIYRACILKVKDQNGNLVDTVDPCRTIHEHGIRPLTPAATANNGNGNQDYDLTLNHRAVDLHLECGESRSTTTLAHWPSVSPPWARRLI</sequence>
<organism evidence="1 2">
    <name type="scientific">Coniochaeta ligniaria NRRL 30616</name>
    <dbReference type="NCBI Taxonomy" id="1408157"/>
    <lineage>
        <taxon>Eukaryota</taxon>
        <taxon>Fungi</taxon>
        <taxon>Dikarya</taxon>
        <taxon>Ascomycota</taxon>
        <taxon>Pezizomycotina</taxon>
        <taxon>Sordariomycetes</taxon>
        <taxon>Sordariomycetidae</taxon>
        <taxon>Coniochaetales</taxon>
        <taxon>Coniochaetaceae</taxon>
        <taxon>Coniochaeta</taxon>
    </lineage>
</organism>
<dbReference type="EMBL" id="KV875104">
    <property type="protein sequence ID" value="OIW24312.1"/>
    <property type="molecule type" value="Genomic_DNA"/>
</dbReference>
<evidence type="ECO:0000313" key="2">
    <source>
        <dbReference type="Proteomes" id="UP000182658"/>
    </source>
</evidence>
<gene>
    <name evidence="1" type="ORF">CONLIGDRAFT_649052</name>
</gene>
<reference evidence="1 2" key="1">
    <citation type="submission" date="2016-10" db="EMBL/GenBank/DDBJ databases">
        <title>Draft genome sequence of Coniochaeta ligniaria NRRL30616, a lignocellulolytic fungus for bioabatement of inhibitors in plant biomass hydrolysates.</title>
        <authorList>
            <consortium name="DOE Joint Genome Institute"/>
            <person name="Jimenez D.J."/>
            <person name="Hector R.E."/>
            <person name="Riley R."/>
            <person name="Sun H."/>
            <person name="Grigoriev I.V."/>
            <person name="Van Elsas J.D."/>
            <person name="Nichols N.N."/>
        </authorList>
    </citation>
    <scope>NUCLEOTIDE SEQUENCE [LARGE SCALE GENOMIC DNA]</scope>
    <source>
        <strain evidence="1 2">NRRL 30616</strain>
    </source>
</reference>
<protein>
    <submittedName>
        <fullName evidence="1">Uncharacterized protein</fullName>
    </submittedName>
</protein>
<keyword evidence="2" id="KW-1185">Reference proteome</keyword>
<dbReference type="InParanoid" id="A0A1J7J3B0"/>
<name>A0A1J7J3B0_9PEZI</name>